<proteinExistence type="predicted"/>
<feature type="domain" description="PDZ" evidence="3">
    <location>
        <begin position="66"/>
        <end position="123"/>
    </location>
</feature>
<feature type="region of interest" description="Disordered" evidence="1">
    <location>
        <begin position="163"/>
        <end position="183"/>
    </location>
</feature>
<evidence type="ECO:0000313" key="4">
    <source>
        <dbReference type="EMBL" id="KOO29258.1"/>
    </source>
</evidence>
<organism evidence="4 5">
    <name type="scientific">Chrysochromulina tobinii</name>
    <dbReference type="NCBI Taxonomy" id="1460289"/>
    <lineage>
        <taxon>Eukaryota</taxon>
        <taxon>Haptista</taxon>
        <taxon>Haptophyta</taxon>
        <taxon>Prymnesiophyceae</taxon>
        <taxon>Prymnesiales</taxon>
        <taxon>Chrysochromulinaceae</taxon>
        <taxon>Chrysochromulina</taxon>
    </lineage>
</organism>
<evidence type="ECO:0000313" key="5">
    <source>
        <dbReference type="Proteomes" id="UP000037460"/>
    </source>
</evidence>
<feature type="compositionally biased region" description="Basic and acidic residues" evidence="1">
    <location>
        <begin position="171"/>
        <end position="183"/>
    </location>
</feature>
<dbReference type="AlphaFoldDB" id="A0A0M0JSU5"/>
<dbReference type="Proteomes" id="UP000037460">
    <property type="component" value="Unassembled WGS sequence"/>
</dbReference>
<evidence type="ECO:0000256" key="1">
    <source>
        <dbReference type="SAM" id="MobiDB-lite"/>
    </source>
</evidence>
<evidence type="ECO:0000256" key="2">
    <source>
        <dbReference type="SAM" id="SignalP"/>
    </source>
</evidence>
<accession>A0A0M0JSU5</accession>
<keyword evidence="2" id="KW-0732">Signal</keyword>
<feature type="chain" id="PRO_5005602049" description="PDZ domain-containing protein" evidence="2">
    <location>
        <begin position="17"/>
        <end position="205"/>
    </location>
</feature>
<evidence type="ECO:0000259" key="3">
    <source>
        <dbReference type="PROSITE" id="PS50106"/>
    </source>
</evidence>
<keyword evidence="5" id="KW-1185">Reference proteome</keyword>
<feature type="signal peptide" evidence="2">
    <location>
        <begin position="1"/>
        <end position="16"/>
    </location>
</feature>
<dbReference type="OrthoDB" id="439127at2759"/>
<dbReference type="EMBL" id="JWZX01002443">
    <property type="protein sequence ID" value="KOO29258.1"/>
    <property type="molecule type" value="Genomic_DNA"/>
</dbReference>
<reference evidence="5" key="1">
    <citation type="journal article" date="2015" name="PLoS Genet.">
        <title>Genome Sequence and Transcriptome Analyses of Chrysochromulina tobin: Metabolic Tools for Enhanced Algal Fitness in the Prominent Order Prymnesiales (Haptophyceae).</title>
        <authorList>
            <person name="Hovde B.T."/>
            <person name="Deodato C.R."/>
            <person name="Hunsperger H.M."/>
            <person name="Ryken S.A."/>
            <person name="Yost W."/>
            <person name="Jha R.K."/>
            <person name="Patterson J."/>
            <person name="Monnat R.J. Jr."/>
            <person name="Barlow S.B."/>
            <person name="Starkenburg S.R."/>
            <person name="Cattolico R.A."/>
        </authorList>
    </citation>
    <scope>NUCLEOTIDE SEQUENCE</scope>
    <source>
        <strain evidence="5">CCMP291</strain>
    </source>
</reference>
<comment type="caution">
    <text evidence="4">The sequence shown here is derived from an EMBL/GenBank/DDBJ whole genome shotgun (WGS) entry which is preliminary data.</text>
</comment>
<dbReference type="InterPro" id="IPR001478">
    <property type="entry name" value="PDZ"/>
</dbReference>
<name>A0A0M0JSU5_9EUKA</name>
<gene>
    <name evidence="4" type="ORF">Ctob_003301</name>
</gene>
<dbReference type="PROSITE" id="PS50106">
    <property type="entry name" value="PDZ"/>
    <property type="match status" value="1"/>
</dbReference>
<protein>
    <recommendedName>
        <fullName evidence="3">PDZ domain-containing protein</fullName>
    </recommendedName>
</protein>
<sequence length="205" mass="23228">MLRSLVLLCSAAASAGFRPAVLIQPTRTHVARTTDVSMINLFGNNDESRKQREELSLRDARPGDRKVTFRKPNAATQGIQLGLKFTEDFGKAVYIDKIVEGTEAAKLKKEGKIKEGDEVTMVSATFGDEMWSARRIGKMRLEKSIAVRQGMTISFVFESKDQKAKQNNSARQKEIEKEKERMTRMQKQLLNEVEQEKKKGWSIFG</sequence>